<reference evidence="3" key="1">
    <citation type="journal article" date="2011" name="Nature">
        <title>Genome sequence and analysis of the tuber crop potato.</title>
        <authorList>
            <consortium name="The Potato Genome Sequencing Consortium"/>
        </authorList>
    </citation>
    <scope>NUCLEOTIDE SEQUENCE [LARGE SCALE GENOMIC DNA]</scope>
    <source>
        <strain evidence="3">cv. DM1-3 516 R44</strain>
    </source>
</reference>
<sequence length="257" mass="27622">MPTTSTDIRRIKAEYLKDKAEKKKAASMKIVNTESSLAETYLSIPTIGPSGISIATVTHADPLGSFVAARLPKPTIFSTDVRLPLTRASLLRMGQLAADRRAANLEAFVLDMIQIALIDVVTPLSTTIDALAARIAVCDHNQRSTEEVTTLKPAIAELRNNIDHMRSTEVSMIFGTIETPDMPEALLITTRHGDGREHIADPEPKAETDEEMFEEVTVDDKADTEEIRINVVVHASLAKSSAAGSSGAGSSGGHSGY</sequence>
<feature type="region of interest" description="Disordered" evidence="1">
    <location>
        <begin position="238"/>
        <end position="257"/>
    </location>
</feature>
<dbReference type="Proteomes" id="UP000011115">
    <property type="component" value="Unassembled WGS sequence"/>
</dbReference>
<keyword evidence="3" id="KW-1185">Reference proteome</keyword>
<reference evidence="2" key="2">
    <citation type="submission" date="2015-06" db="UniProtKB">
        <authorList>
            <consortium name="EnsemblPlants"/>
        </authorList>
    </citation>
    <scope>IDENTIFICATION</scope>
    <source>
        <strain evidence="2">DM1-3 516 R44</strain>
    </source>
</reference>
<dbReference type="HOGENOM" id="CLU_029307_2_1_1"/>
<evidence type="ECO:0000313" key="3">
    <source>
        <dbReference type="Proteomes" id="UP000011115"/>
    </source>
</evidence>
<dbReference type="PaxDb" id="4113-PGSC0003DMT400093606"/>
<protein>
    <submittedName>
        <fullName evidence="2">Polyprotein protein</fullName>
    </submittedName>
</protein>
<dbReference type="Gramene" id="PGSC0003DMT400093606">
    <property type="protein sequence ID" value="PGSC0003DMT400093606"/>
    <property type="gene ID" value="PGSC0003DMG400043177"/>
</dbReference>
<organism evidence="2 3">
    <name type="scientific">Solanum tuberosum</name>
    <name type="common">Potato</name>
    <dbReference type="NCBI Taxonomy" id="4113"/>
    <lineage>
        <taxon>Eukaryota</taxon>
        <taxon>Viridiplantae</taxon>
        <taxon>Streptophyta</taxon>
        <taxon>Embryophyta</taxon>
        <taxon>Tracheophyta</taxon>
        <taxon>Spermatophyta</taxon>
        <taxon>Magnoliopsida</taxon>
        <taxon>eudicotyledons</taxon>
        <taxon>Gunneridae</taxon>
        <taxon>Pentapetalae</taxon>
        <taxon>asterids</taxon>
        <taxon>lamiids</taxon>
        <taxon>Solanales</taxon>
        <taxon>Solanaceae</taxon>
        <taxon>Solanoideae</taxon>
        <taxon>Solaneae</taxon>
        <taxon>Solanum</taxon>
    </lineage>
</organism>
<dbReference type="AlphaFoldDB" id="M1DSB2"/>
<evidence type="ECO:0000313" key="2">
    <source>
        <dbReference type="EnsemblPlants" id="PGSC0003DMT400093606"/>
    </source>
</evidence>
<dbReference type="EnsemblPlants" id="PGSC0003DMT400093606">
    <property type="protein sequence ID" value="PGSC0003DMT400093606"/>
    <property type="gene ID" value="PGSC0003DMG400043177"/>
</dbReference>
<name>M1DSB2_SOLTU</name>
<accession>M1DSB2</accession>
<evidence type="ECO:0000256" key="1">
    <source>
        <dbReference type="SAM" id="MobiDB-lite"/>
    </source>
</evidence>
<dbReference type="InParanoid" id="M1DSB2"/>
<proteinExistence type="predicted"/>
<feature type="compositionally biased region" description="Gly residues" evidence="1">
    <location>
        <begin position="246"/>
        <end position="257"/>
    </location>
</feature>